<dbReference type="Proteomes" id="UP000242444">
    <property type="component" value="Unassembled WGS sequence"/>
</dbReference>
<dbReference type="InterPro" id="IPR049975">
    <property type="entry name" value="SAV_915-like_dom"/>
</dbReference>
<dbReference type="AlphaFoldDB" id="A0A263CVZ3"/>
<organism evidence="1 2">
    <name type="scientific">Amycolatopsis antarctica</name>
    <dbReference type="NCBI Taxonomy" id="1854586"/>
    <lineage>
        <taxon>Bacteria</taxon>
        <taxon>Bacillati</taxon>
        <taxon>Actinomycetota</taxon>
        <taxon>Actinomycetes</taxon>
        <taxon>Pseudonocardiales</taxon>
        <taxon>Pseudonocardiaceae</taxon>
        <taxon>Amycolatopsis</taxon>
    </lineage>
</organism>
<sequence>MLSLDELTEHPNEGLYVLTVPEGPLELYQTARNEIVLWAYSHMAGLVASCGEGQPYVRATADDIIEFGETLDSAVLVALDAWHPDGVRYPAPDPSEIEPMEHLELTGDDMATTGLLWIATRPVQEGDRQVDAELYCRKPGQPLLLAYSSLPALVAACGPHQAAAAIEAHRLDEVAVQSGASGIVLDVPFTEDAQHSAPVRDWSRRNI</sequence>
<accession>A0A263CVZ3</accession>
<protein>
    <recommendedName>
        <fullName evidence="3">SseB protein N-terminal domain-containing protein</fullName>
    </recommendedName>
</protein>
<keyword evidence="2" id="KW-1185">Reference proteome</keyword>
<comment type="caution">
    <text evidence="1">The sequence shown here is derived from an EMBL/GenBank/DDBJ whole genome shotgun (WGS) entry which is preliminary data.</text>
</comment>
<evidence type="ECO:0000313" key="2">
    <source>
        <dbReference type="Proteomes" id="UP000242444"/>
    </source>
</evidence>
<proteinExistence type="predicted"/>
<dbReference type="InParanoid" id="A0A263CVZ3"/>
<evidence type="ECO:0000313" key="1">
    <source>
        <dbReference type="EMBL" id="OZM70304.1"/>
    </source>
</evidence>
<evidence type="ECO:0008006" key="3">
    <source>
        <dbReference type="Google" id="ProtNLM"/>
    </source>
</evidence>
<dbReference type="EMBL" id="NKYE01000021">
    <property type="protein sequence ID" value="OZM70304.1"/>
    <property type="molecule type" value="Genomic_DNA"/>
</dbReference>
<dbReference type="NCBIfam" id="NF042914">
    <property type="entry name" value="SAV915_dom"/>
    <property type="match status" value="1"/>
</dbReference>
<gene>
    <name evidence="1" type="ORF">CFN78_25585</name>
</gene>
<name>A0A263CVZ3_9PSEU</name>
<reference evidence="1 2" key="1">
    <citation type="submission" date="2017-07" db="EMBL/GenBank/DDBJ databases">
        <title>Amycolatopsis antarcticus sp. nov., isolated from the surface of an Antarcticus brown macroalga.</title>
        <authorList>
            <person name="Wang J."/>
            <person name="Leiva S."/>
            <person name="Huang J."/>
            <person name="Huang Y."/>
        </authorList>
    </citation>
    <scope>NUCLEOTIDE SEQUENCE [LARGE SCALE GENOMIC DNA]</scope>
    <source>
        <strain evidence="1 2">AU-G6</strain>
    </source>
</reference>